<dbReference type="Proteomes" id="UP000207597">
    <property type="component" value="Segment"/>
</dbReference>
<evidence type="ECO:0000313" key="2">
    <source>
        <dbReference type="Proteomes" id="UP000207597"/>
    </source>
</evidence>
<gene>
    <name evidence="1" type="ORF">Stau2_91</name>
</gene>
<accession>A0A0U1ZVI1</accession>
<dbReference type="KEGG" id="vg:28802304"/>
<dbReference type="GeneID" id="28802304"/>
<dbReference type="RefSeq" id="YP_009275848.1">
    <property type="nucleotide sequence ID" value="NC_030933.1"/>
</dbReference>
<proteinExistence type="predicted"/>
<evidence type="ECO:0000313" key="1">
    <source>
        <dbReference type="EMBL" id="AKA61342.1"/>
    </source>
</evidence>
<name>A0A0U1ZVI1_9CAUD</name>
<organism evidence="1 2">
    <name type="scientific">Staphylococcus phage Stau2</name>
    <dbReference type="NCBI Taxonomy" id="1200862"/>
    <lineage>
        <taxon>Viruses</taxon>
        <taxon>Duplodnaviria</taxon>
        <taxon>Heunggongvirae</taxon>
        <taxon>Uroviricota</taxon>
        <taxon>Caudoviricetes</taxon>
        <taxon>Herelleviridae</taxon>
        <taxon>Twortvirinae</taxon>
        <taxon>Silviavirus</taxon>
        <taxon>Silviavirus stau2</taxon>
    </lineage>
</organism>
<protein>
    <submittedName>
        <fullName evidence="1">Uncharacterized protein</fullName>
    </submittedName>
</protein>
<sequence length="117" mass="13460">MNNLIDRNINSVKEALGRANTNDVLPLPYIEIAERFKKARDNKEPIIVEESGFPYTDSTVMYIEHVESRWAGGYSLVRYNGSEVKVPKTIHYSDIYVSNDVHRIKIVFEGAHPYEES</sequence>
<reference evidence="1 2" key="1">
    <citation type="journal article" date="2016" name="Virus Genes">
        <title>Genomic analysis of Staphylococcus phage Stau2 isolated from medical specimen.</title>
        <authorList>
            <person name="Hsieh S.E."/>
            <person name="Tseng Y.H."/>
            <person name="Lo H.H."/>
            <person name="Chen S.T."/>
            <person name="Wu C.N."/>
        </authorList>
    </citation>
    <scope>NUCLEOTIDE SEQUENCE [LARGE SCALE GENOMIC DNA]</scope>
</reference>
<dbReference type="EMBL" id="KP881332">
    <property type="protein sequence ID" value="AKA61342.1"/>
    <property type="molecule type" value="Genomic_DNA"/>
</dbReference>
<keyword evidence="2" id="KW-1185">Reference proteome</keyword>